<dbReference type="GO" id="GO:0016491">
    <property type="term" value="F:oxidoreductase activity"/>
    <property type="evidence" value="ECO:0007669"/>
    <property type="project" value="UniProtKB-KW"/>
</dbReference>
<keyword evidence="4" id="KW-1185">Reference proteome</keyword>
<dbReference type="AlphaFoldDB" id="A0A5N0EQ47"/>
<dbReference type="Proteomes" id="UP000323876">
    <property type="component" value="Unassembled WGS sequence"/>
</dbReference>
<accession>A0A5N0EQ47</accession>
<sequence>MRNERTEMAVHQPKTADVVIIGGGIIGISTAFQLARRGLRDVVVVERQHLGAGATGKSGALVRCHYTNVPEARLALESLRIFREWDDEVGAGSPGFDPVGFLRLVAPRDEARLRANVAALQAIGVETSVVTADEAHAIEPLIRTDDLTVAAFEPGSGTADPNGALYGFATAATALGVLILTETTATEIVTRGDRVVGVHTEAGRIATETVVLAAGARSDQLLHPLGLDLGLTPTRTQVVIFRWPPTVDLGRRHRVVIDSIRGSWFRPEGDAGTLVGLGVAARPASPDDADETIDAAAVGRARSAMAHRFPGFAAATMRGGWAGAYMYSADGHPIIDQIPAVPGLWVMTGDSGTSFKTAPAIGICLAEWITEGTPKLVDLTAFRSTRFAEGRPWVDDAPYARPDKLTVQR</sequence>
<proteinExistence type="predicted"/>
<protein>
    <submittedName>
        <fullName evidence="3">FAD-binding oxidoreductase</fullName>
    </submittedName>
</protein>
<evidence type="ECO:0000256" key="1">
    <source>
        <dbReference type="ARBA" id="ARBA00023002"/>
    </source>
</evidence>
<evidence type="ECO:0000313" key="4">
    <source>
        <dbReference type="Proteomes" id="UP000323876"/>
    </source>
</evidence>
<dbReference type="OrthoDB" id="9806452at2"/>
<dbReference type="InterPro" id="IPR006076">
    <property type="entry name" value="FAD-dep_OxRdtase"/>
</dbReference>
<reference evidence="3 4" key="1">
    <citation type="submission" date="2019-09" db="EMBL/GenBank/DDBJ databases">
        <authorList>
            <person name="Wang X."/>
        </authorList>
    </citation>
    <scope>NUCLEOTIDE SEQUENCE [LARGE SCALE GENOMIC DNA]</scope>
    <source>
        <strain evidence="3 4">CICC 11023</strain>
    </source>
</reference>
<dbReference type="EMBL" id="VXLC01000001">
    <property type="protein sequence ID" value="KAA8890494.1"/>
    <property type="molecule type" value="Genomic_DNA"/>
</dbReference>
<dbReference type="SUPFAM" id="SSF51905">
    <property type="entry name" value="FAD/NAD(P)-binding domain"/>
    <property type="match status" value="1"/>
</dbReference>
<name>A0A5N0EQ47_9NOCA</name>
<dbReference type="PANTHER" id="PTHR13847:SF287">
    <property type="entry name" value="FAD-DEPENDENT OXIDOREDUCTASE DOMAIN-CONTAINING PROTEIN 1"/>
    <property type="match status" value="1"/>
</dbReference>
<gene>
    <name evidence="3" type="ORF">F3087_04240</name>
</gene>
<dbReference type="InterPro" id="IPR036188">
    <property type="entry name" value="FAD/NAD-bd_sf"/>
</dbReference>
<evidence type="ECO:0000259" key="2">
    <source>
        <dbReference type="Pfam" id="PF01266"/>
    </source>
</evidence>
<feature type="domain" description="FAD dependent oxidoreductase" evidence="2">
    <location>
        <begin position="17"/>
        <end position="368"/>
    </location>
</feature>
<dbReference type="GO" id="GO:0005737">
    <property type="term" value="C:cytoplasm"/>
    <property type="evidence" value="ECO:0007669"/>
    <property type="project" value="TreeGrafter"/>
</dbReference>
<keyword evidence="1" id="KW-0560">Oxidoreductase</keyword>
<evidence type="ECO:0000313" key="3">
    <source>
        <dbReference type="EMBL" id="KAA8890494.1"/>
    </source>
</evidence>
<dbReference type="Pfam" id="PF01266">
    <property type="entry name" value="DAO"/>
    <property type="match status" value="1"/>
</dbReference>
<dbReference type="Gene3D" id="3.30.9.10">
    <property type="entry name" value="D-Amino Acid Oxidase, subunit A, domain 2"/>
    <property type="match status" value="1"/>
</dbReference>
<organism evidence="3 4">
    <name type="scientific">Nocardia colli</name>
    <dbReference type="NCBI Taxonomy" id="2545717"/>
    <lineage>
        <taxon>Bacteria</taxon>
        <taxon>Bacillati</taxon>
        <taxon>Actinomycetota</taxon>
        <taxon>Actinomycetes</taxon>
        <taxon>Mycobacteriales</taxon>
        <taxon>Nocardiaceae</taxon>
        <taxon>Nocardia</taxon>
    </lineage>
</organism>
<dbReference type="PANTHER" id="PTHR13847">
    <property type="entry name" value="SARCOSINE DEHYDROGENASE-RELATED"/>
    <property type="match status" value="1"/>
</dbReference>
<comment type="caution">
    <text evidence="3">The sequence shown here is derived from an EMBL/GenBank/DDBJ whole genome shotgun (WGS) entry which is preliminary data.</text>
</comment>
<dbReference type="Gene3D" id="3.50.50.60">
    <property type="entry name" value="FAD/NAD(P)-binding domain"/>
    <property type="match status" value="1"/>
</dbReference>